<evidence type="ECO:0000256" key="1">
    <source>
        <dbReference type="SAM" id="Phobius"/>
    </source>
</evidence>
<sequence>MNNKTLSILSYITIIGWIIAFVKSKDLTPKSDLVNYHLKQGFGIFIVSLIINIALTIIVSIIPALYFLSYIGYVIFILWIFGIINAANEQKKPIPVIGKAFENQFGFIS</sequence>
<gene>
    <name evidence="2" type="ORF">ACFSC2_16470</name>
</gene>
<dbReference type="RefSeq" id="WP_379817813.1">
    <property type="nucleotide sequence ID" value="NZ_JBHUDZ010000013.1"/>
</dbReference>
<protein>
    <submittedName>
        <fullName evidence="2">DUF4870 domain-containing protein</fullName>
    </submittedName>
</protein>
<feature type="transmembrane region" description="Helical" evidence="1">
    <location>
        <begin position="6"/>
        <end position="22"/>
    </location>
</feature>
<dbReference type="EMBL" id="JBHUDZ010000013">
    <property type="protein sequence ID" value="MFD1604334.1"/>
    <property type="molecule type" value="Genomic_DNA"/>
</dbReference>
<dbReference type="Proteomes" id="UP001597138">
    <property type="component" value="Unassembled WGS sequence"/>
</dbReference>
<accession>A0ABW4HFI3</accession>
<reference evidence="3" key="1">
    <citation type="journal article" date="2019" name="Int. J. Syst. Evol. Microbiol.">
        <title>The Global Catalogue of Microorganisms (GCM) 10K type strain sequencing project: providing services to taxonomists for standard genome sequencing and annotation.</title>
        <authorList>
            <consortium name="The Broad Institute Genomics Platform"/>
            <consortium name="The Broad Institute Genome Sequencing Center for Infectious Disease"/>
            <person name="Wu L."/>
            <person name="Ma J."/>
        </authorList>
    </citation>
    <scope>NUCLEOTIDE SEQUENCE [LARGE SCALE GENOMIC DNA]</scope>
    <source>
        <strain evidence="3">CCUG 70865</strain>
    </source>
</reference>
<keyword evidence="1" id="KW-1133">Transmembrane helix</keyword>
<keyword evidence="1" id="KW-0472">Membrane</keyword>
<feature type="transmembrane region" description="Helical" evidence="1">
    <location>
        <begin position="68"/>
        <end position="87"/>
    </location>
</feature>
<keyword evidence="3" id="KW-1185">Reference proteome</keyword>
<organism evidence="2 3">
    <name type="scientific">Flavobacterium artemisiae</name>
    <dbReference type="NCBI Taxonomy" id="2126556"/>
    <lineage>
        <taxon>Bacteria</taxon>
        <taxon>Pseudomonadati</taxon>
        <taxon>Bacteroidota</taxon>
        <taxon>Flavobacteriia</taxon>
        <taxon>Flavobacteriales</taxon>
        <taxon>Flavobacteriaceae</taxon>
        <taxon>Flavobacterium</taxon>
    </lineage>
</organism>
<comment type="caution">
    <text evidence="2">The sequence shown here is derived from an EMBL/GenBank/DDBJ whole genome shotgun (WGS) entry which is preliminary data.</text>
</comment>
<evidence type="ECO:0000313" key="2">
    <source>
        <dbReference type="EMBL" id="MFD1604334.1"/>
    </source>
</evidence>
<name>A0ABW4HFI3_9FLAO</name>
<feature type="transmembrane region" description="Helical" evidence="1">
    <location>
        <begin position="42"/>
        <end position="62"/>
    </location>
</feature>
<proteinExistence type="predicted"/>
<evidence type="ECO:0000313" key="3">
    <source>
        <dbReference type="Proteomes" id="UP001597138"/>
    </source>
</evidence>
<keyword evidence="1" id="KW-0812">Transmembrane</keyword>